<dbReference type="Proteomes" id="UP000316603">
    <property type="component" value="Unassembled WGS sequence"/>
</dbReference>
<name>A0A561TAK8_9ACTN</name>
<dbReference type="PROSITE" id="PS50850">
    <property type="entry name" value="MFS"/>
    <property type="match status" value="1"/>
</dbReference>
<gene>
    <name evidence="11" type="ORF">FHX78_111074</name>
</gene>
<feature type="transmembrane region" description="Helical" evidence="9">
    <location>
        <begin position="397"/>
        <end position="418"/>
    </location>
</feature>
<evidence type="ECO:0000259" key="10">
    <source>
        <dbReference type="PROSITE" id="PS50850"/>
    </source>
</evidence>
<dbReference type="OrthoDB" id="9781469at2"/>
<dbReference type="InterPro" id="IPR005829">
    <property type="entry name" value="Sugar_transporter_CS"/>
</dbReference>
<feature type="transmembrane region" description="Helical" evidence="9">
    <location>
        <begin position="55"/>
        <end position="72"/>
    </location>
</feature>
<feature type="transmembrane region" description="Helical" evidence="9">
    <location>
        <begin position="198"/>
        <end position="218"/>
    </location>
</feature>
<dbReference type="Gene3D" id="1.20.1720.10">
    <property type="entry name" value="Multidrug resistance protein D"/>
    <property type="match status" value="1"/>
</dbReference>
<dbReference type="InterPro" id="IPR036259">
    <property type="entry name" value="MFS_trans_sf"/>
</dbReference>
<feature type="transmembrane region" description="Helical" evidence="9">
    <location>
        <begin position="300"/>
        <end position="320"/>
    </location>
</feature>
<dbReference type="NCBIfam" id="TIGR00711">
    <property type="entry name" value="efflux_EmrB"/>
    <property type="match status" value="1"/>
</dbReference>
<dbReference type="RefSeq" id="WP_145866317.1">
    <property type="nucleotide sequence ID" value="NZ_BNCE01000008.1"/>
</dbReference>
<dbReference type="GO" id="GO:0005886">
    <property type="term" value="C:plasma membrane"/>
    <property type="evidence" value="ECO:0007669"/>
    <property type="project" value="UniProtKB-SubCell"/>
</dbReference>
<evidence type="ECO:0000256" key="8">
    <source>
        <dbReference type="SAM" id="MobiDB-lite"/>
    </source>
</evidence>
<keyword evidence="3" id="KW-1003">Cell membrane</keyword>
<dbReference type="SUPFAM" id="SSF103473">
    <property type="entry name" value="MFS general substrate transporter"/>
    <property type="match status" value="1"/>
</dbReference>
<proteinExistence type="predicted"/>
<feature type="region of interest" description="Disordered" evidence="8">
    <location>
        <begin position="500"/>
        <end position="522"/>
    </location>
</feature>
<dbReference type="AlphaFoldDB" id="A0A561TAK8"/>
<dbReference type="Pfam" id="PF07690">
    <property type="entry name" value="MFS_1"/>
    <property type="match status" value="1"/>
</dbReference>
<comment type="subcellular location">
    <subcellularLocation>
        <location evidence="1">Cell membrane</location>
        <topology evidence="1">Multi-pass membrane protein</topology>
    </subcellularLocation>
</comment>
<evidence type="ECO:0000256" key="6">
    <source>
        <dbReference type="ARBA" id="ARBA00023136"/>
    </source>
</evidence>
<comment type="caution">
    <text evidence="11">The sequence shown here is derived from an EMBL/GenBank/DDBJ whole genome shotgun (WGS) entry which is preliminary data.</text>
</comment>
<keyword evidence="6 9" id="KW-0472">Membrane</keyword>
<dbReference type="PRINTS" id="PR01036">
    <property type="entry name" value="TCRTETB"/>
</dbReference>
<feature type="transmembrane region" description="Helical" evidence="9">
    <location>
        <begin position="137"/>
        <end position="156"/>
    </location>
</feature>
<feature type="transmembrane region" description="Helical" evidence="9">
    <location>
        <begin position="357"/>
        <end position="385"/>
    </location>
</feature>
<dbReference type="PANTHER" id="PTHR42718:SF42">
    <property type="entry name" value="EXPORT PROTEIN"/>
    <property type="match status" value="1"/>
</dbReference>
<feature type="transmembrane region" description="Helical" evidence="9">
    <location>
        <begin position="332"/>
        <end position="351"/>
    </location>
</feature>
<feature type="transmembrane region" description="Helical" evidence="9">
    <location>
        <begin position="79"/>
        <end position="98"/>
    </location>
</feature>
<dbReference type="InterPro" id="IPR004638">
    <property type="entry name" value="EmrB-like"/>
</dbReference>
<dbReference type="GO" id="GO:0046677">
    <property type="term" value="P:response to antibiotic"/>
    <property type="evidence" value="ECO:0007669"/>
    <property type="project" value="UniProtKB-KW"/>
</dbReference>
<dbReference type="Gene3D" id="1.20.1250.20">
    <property type="entry name" value="MFS general substrate transporter like domains"/>
    <property type="match status" value="1"/>
</dbReference>
<accession>A0A561TAK8</accession>
<dbReference type="InterPro" id="IPR011701">
    <property type="entry name" value="MFS"/>
</dbReference>
<feature type="transmembrane region" description="Helical" evidence="9">
    <location>
        <begin position="224"/>
        <end position="247"/>
    </location>
</feature>
<keyword evidence="5 9" id="KW-1133">Transmembrane helix</keyword>
<dbReference type="GO" id="GO:0022857">
    <property type="term" value="F:transmembrane transporter activity"/>
    <property type="evidence" value="ECO:0007669"/>
    <property type="project" value="InterPro"/>
</dbReference>
<evidence type="ECO:0000256" key="2">
    <source>
        <dbReference type="ARBA" id="ARBA00022448"/>
    </source>
</evidence>
<dbReference type="CDD" id="cd17321">
    <property type="entry name" value="MFS_MMR_MDR_like"/>
    <property type="match status" value="1"/>
</dbReference>
<feature type="domain" description="Major facilitator superfamily (MFS) profile" evidence="10">
    <location>
        <begin position="13"/>
        <end position="496"/>
    </location>
</feature>
<feature type="transmembrane region" description="Helical" evidence="9">
    <location>
        <begin position="268"/>
        <end position="288"/>
    </location>
</feature>
<feature type="transmembrane region" description="Helical" evidence="9">
    <location>
        <begin position="162"/>
        <end position="186"/>
    </location>
</feature>
<feature type="transmembrane region" description="Helical" evidence="9">
    <location>
        <begin position="104"/>
        <end position="125"/>
    </location>
</feature>
<dbReference type="PANTHER" id="PTHR42718">
    <property type="entry name" value="MAJOR FACILITATOR SUPERFAMILY MULTIDRUG TRANSPORTER MFSC"/>
    <property type="match status" value="1"/>
</dbReference>
<feature type="transmembrane region" description="Helical" evidence="9">
    <location>
        <begin position="12"/>
        <end position="35"/>
    </location>
</feature>
<dbReference type="EMBL" id="VIWV01000001">
    <property type="protein sequence ID" value="TWF84140.1"/>
    <property type="molecule type" value="Genomic_DNA"/>
</dbReference>
<evidence type="ECO:0000256" key="9">
    <source>
        <dbReference type="SAM" id="Phobius"/>
    </source>
</evidence>
<dbReference type="InterPro" id="IPR020846">
    <property type="entry name" value="MFS_dom"/>
</dbReference>
<organism evidence="11 12">
    <name type="scientific">Streptomyces capillispiralis</name>
    <dbReference type="NCBI Taxonomy" id="68182"/>
    <lineage>
        <taxon>Bacteria</taxon>
        <taxon>Bacillati</taxon>
        <taxon>Actinomycetota</taxon>
        <taxon>Actinomycetes</taxon>
        <taxon>Kitasatosporales</taxon>
        <taxon>Streptomycetaceae</taxon>
        <taxon>Streptomyces</taxon>
    </lineage>
</organism>
<reference evidence="11 12" key="1">
    <citation type="submission" date="2019-06" db="EMBL/GenBank/DDBJ databases">
        <title>Sequencing the genomes of 1000 actinobacteria strains.</title>
        <authorList>
            <person name="Klenk H.-P."/>
        </authorList>
    </citation>
    <scope>NUCLEOTIDE SEQUENCE [LARGE SCALE GENOMIC DNA]</scope>
    <source>
        <strain evidence="11 12">DSM 41695</strain>
    </source>
</reference>
<keyword evidence="4 9" id="KW-0812">Transmembrane</keyword>
<keyword evidence="12" id="KW-1185">Reference proteome</keyword>
<evidence type="ECO:0000313" key="12">
    <source>
        <dbReference type="Proteomes" id="UP000316603"/>
    </source>
</evidence>
<dbReference type="PROSITE" id="PS00216">
    <property type="entry name" value="SUGAR_TRANSPORT_1"/>
    <property type="match status" value="1"/>
</dbReference>
<evidence type="ECO:0000256" key="4">
    <source>
        <dbReference type="ARBA" id="ARBA00022692"/>
    </source>
</evidence>
<evidence type="ECO:0000256" key="7">
    <source>
        <dbReference type="ARBA" id="ARBA00023251"/>
    </source>
</evidence>
<protein>
    <submittedName>
        <fullName evidence="11">EmrB/QacA subfamily drug resistance transporter</fullName>
    </submittedName>
</protein>
<sequence length="522" mass="53194">MNSPAGHPRRWQILNILCLSLVLIGLDTLILNLALPSIQEDLDATTSQLQWMVDSYALAFGGLLLMAGGLSDRFGRKRLLSVGTAAFALTSLGAAFATNAEMLITFRTLMGVSAALMMPATLAIIKDVFPREEQGKAIGIWSGAAAVGVPLGPLVSGLLLEHFWWGSMFLINVPLAAVALVFGARLIPESKAEAHPGLDLVGALLSVAGLVAIVYGLVEAPHNGWGDVVTVGSLLVGAALMVAFVVWERRTAHPMLDVGLFLNARYGGGALAIACTSFGLYSGLYLLTQYLQSVLELDPLGAGLRMLAIGTMMIGAPLSAKLVERAGLKATVVFGLLLCTAGLGILAGLQVDDEAQALWGLAVFGLGMGIALPPAVDAILVVSAARQAGAGSAVADVGMQVGGALGIAISGSVIATVYRDDLPQAARLPGEAGEAVRESLAGATAVAQQMGGAAGRRVLDAAQHSFVGGFATTLLIAVGVAAVGALVVAFVLPTARVTDDEGPAQAEAPAKHTTGADASAAS</sequence>
<evidence type="ECO:0000256" key="5">
    <source>
        <dbReference type="ARBA" id="ARBA00022989"/>
    </source>
</evidence>
<evidence type="ECO:0000256" key="3">
    <source>
        <dbReference type="ARBA" id="ARBA00022475"/>
    </source>
</evidence>
<keyword evidence="2" id="KW-0813">Transport</keyword>
<evidence type="ECO:0000256" key="1">
    <source>
        <dbReference type="ARBA" id="ARBA00004651"/>
    </source>
</evidence>
<evidence type="ECO:0000313" key="11">
    <source>
        <dbReference type="EMBL" id="TWF84140.1"/>
    </source>
</evidence>
<keyword evidence="7" id="KW-0046">Antibiotic resistance</keyword>
<feature type="transmembrane region" description="Helical" evidence="9">
    <location>
        <begin position="466"/>
        <end position="492"/>
    </location>
</feature>